<name>A0ABR3YJD3_9PEZI</name>
<feature type="compositionally biased region" description="Basic and acidic residues" evidence="2">
    <location>
        <begin position="232"/>
        <end position="247"/>
    </location>
</feature>
<dbReference type="CDD" id="cd12148">
    <property type="entry name" value="fungal_TF_MHR"/>
    <property type="match status" value="1"/>
</dbReference>
<keyword evidence="5" id="KW-1185">Reference proteome</keyword>
<dbReference type="InterPro" id="IPR007219">
    <property type="entry name" value="XnlR_reg_dom"/>
</dbReference>
<keyword evidence="1" id="KW-0539">Nucleus</keyword>
<evidence type="ECO:0000256" key="2">
    <source>
        <dbReference type="SAM" id="MobiDB-lite"/>
    </source>
</evidence>
<protein>
    <recommendedName>
        <fullName evidence="3">Xylanolytic transcriptional activator regulatory domain-containing protein</fullName>
    </recommendedName>
</protein>
<dbReference type="Proteomes" id="UP001583186">
    <property type="component" value="Unassembled WGS sequence"/>
</dbReference>
<dbReference type="EMBL" id="JAWCUI010000092">
    <property type="protein sequence ID" value="KAL1888429.1"/>
    <property type="molecule type" value="Genomic_DNA"/>
</dbReference>
<feature type="domain" description="Xylanolytic transcriptional activator regulatory" evidence="3">
    <location>
        <begin position="147"/>
        <end position="220"/>
    </location>
</feature>
<sequence>MDYPVVFHMVSDSKAFGYIDNHAEVDRIEALVTPFGPRLVRLYWLLVQPSFPLLCPARFMRDYAGASSYRAIHAPLLGAIYLQALTWWTYDSELSLWPLPDVGKLRRLTLDAIQMAFHRPRLASIQAMLVYLHCRPEAPLTADHTFARGLTSQMLAVAEAMGLHTDSSDWTIPTWERAERKRLAWALYMQDKWTALAYGRPSHIVDDNWDVQDLVSADFEEDEGVELGSVEEMLRRGRSDEEREKRHANGPGAARTNTSGASTSPAEGDVSVPSAPGPSGRIFFSLLLSLTKILSRVLSAFFTIRTSRDQDTARLLETATPFLTELAAWRTQLATALPVTPQRPRHLCPVGSIHFCYYGVVINLFRRLVRSTALAPLCSDPAVLSSIRQQAIQAAHEATHFVTSLRLDQLEAFWYFPSPYMFALVGSFHTLLLVTALSRTERDYWRETLSGFLWSLRIMSKASDPMRYAVNRLEGGVLRGLEHALVVNVDHPPSSLTTRGPNGSAGLVVDRHDLRGNGPQDTIVSRRQQELPSGATLPTAVDLEQLLLQLDSTAEFAYTDYSGFGLQSFDWLSMQMQNQDHDHGTGRGPVL</sequence>
<evidence type="ECO:0000313" key="4">
    <source>
        <dbReference type="EMBL" id="KAL1888429.1"/>
    </source>
</evidence>
<dbReference type="SMART" id="SM00906">
    <property type="entry name" value="Fungal_trans"/>
    <property type="match status" value="1"/>
</dbReference>
<dbReference type="InterPro" id="IPR050797">
    <property type="entry name" value="Carb_Metab_Trans_Reg"/>
</dbReference>
<feature type="region of interest" description="Disordered" evidence="2">
    <location>
        <begin position="229"/>
        <end position="273"/>
    </location>
</feature>
<gene>
    <name evidence="4" type="ORF">Sste5346_009546</name>
</gene>
<proteinExistence type="predicted"/>
<evidence type="ECO:0000313" key="5">
    <source>
        <dbReference type="Proteomes" id="UP001583186"/>
    </source>
</evidence>
<dbReference type="PANTHER" id="PTHR31668:SF4">
    <property type="entry name" value="TRANSCRIPTIONAL ACTIVATOR PROTEIN DAL81"/>
    <property type="match status" value="1"/>
</dbReference>
<evidence type="ECO:0000256" key="1">
    <source>
        <dbReference type="ARBA" id="ARBA00023242"/>
    </source>
</evidence>
<dbReference type="PANTHER" id="PTHR31668">
    <property type="entry name" value="GLUCOSE TRANSPORT TRANSCRIPTION REGULATOR RGT1-RELATED-RELATED"/>
    <property type="match status" value="1"/>
</dbReference>
<organism evidence="4 5">
    <name type="scientific">Sporothrix stenoceras</name>
    <dbReference type="NCBI Taxonomy" id="5173"/>
    <lineage>
        <taxon>Eukaryota</taxon>
        <taxon>Fungi</taxon>
        <taxon>Dikarya</taxon>
        <taxon>Ascomycota</taxon>
        <taxon>Pezizomycotina</taxon>
        <taxon>Sordariomycetes</taxon>
        <taxon>Sordariomycetidae</taxon>
        <taxon>Ophiostomatales</taxon>
        <taxon>Ophiostomataceae</taxon>
        <taxon>Sporothrix</taxon>
    </lineage>
</organism>
<feature type="compositionally biased region" description="Polar residues" evidence="2">
    <location>
        <begin position="255"/>
        <end position="265"/>
    </location>
</feature>
<evidence type="ECO:0000259" key="3">
    <source>
        <dbReference type="SMART" id="SM00906"/>
    </source>
</evidence>
<reference evidence="4 5" key="1">
    <citation type="journal article" date="2024" name="IMA Fungus">
        <title>IMA Genome - F19 : A genome assembly and annotation guide to empower mycologists, including annotated draft genome sequences of Ceratocystis pirilliformis, Diaporthe australafricana, Fusarium ophioides, Paecilomyces lecythidis, and Sporothrix stenoceras.</title>
        <authorList>
            <person name="Aylward J."/>
            <person name="Wilson A.M."/>
            <person name="Visagie C.M."/>
            <person name="Spraker J."/>
            <person name="Barnes I."/>
            <person name="Buitendag C."/>
            <person name="Ceriani C."/>
            <person name="Del Mar Angel L."/>
            <person name="du Plessis D."/>
            <person name="Fuchs T."/>
            <person name="Gasser K."/>
            <person name="Kramer D."/>
            <person name="Li W."/>
            <person name="Munsamy K."/>
            <person name="Piso A."/>
            <person name="Price J.L."/>
            <person name="Sonnekus B."/>
            <person name="Thomas C."/>
            <person name="van der Nest A."/>
            <person name="van Dijk A."/>
            <person name="van Heerden A."/>
            <person name="van Vuuren N."/>
            <person name="Yilmaz N."/>
            <person name="Duong T.A."/>
            <person name="van der Merwe N.A."/>
            <person name="Wingfield M.J."/>
            <person name="Wingfield B.D."/>
        </authorList>
    </citation>
    <scope>NUCLEOTIDE SEQUENCE [LARGE SCALE GENOMIC DNA]</scope>
    <source>
        <strain evidence="4 5">CMW 5346</strain>
    </source>
</reference>
<dbReference type="Pfam" id="PF04082">
    <property type="entry name" value="Fungal_trans"/>
    <property type="match status" value="1"/>
</dbReference>
<comment type="caution">
    <text evidence="4">The sequence shown here is derived from an EMBL/GenBank/DDBJ whole genome shotgun (WGS) entry which is preliminary data.</text>
</comment>
<accession>A0ABR3YJD3</accession>